<dbReference type="RefSeq" id="WP_186867665.1">
    <property type="nucleotide sequence ID" value="NZ_JACOPH010000016.1"/>
</dbReference>
<keyword evidence="10" id="KW-1185">Reference proteome</keyword>
<comment type="subcellular location">
    <subcellularLocation>
        <location evidence="1">Cell membrane</location>
        <topology evidence="1">Multi-pass membrane protein</topology>
    </subcellularLocation>
</comment>
<sequence>MNNRQNDEMEIDLAELFFVLLHRLPVLLAATVAGVVVAGIISFCLLTPMYTSTAKIYILTNQSTMVSLSDLQVGSSLAGDYEELIKSRPVVEGVAKNLELTENYEQLLDCIDTINTDNTRIIQITATYPDPVIAKNIANEFVKVSTKQISEIMHIDEPTVAEEAIAADHQSSPNNMKNLAIGGILGLLLAAAVIIMRYILDDTIRTQDDVERYLSMNTLAMIPLEGGTDNHEKKSKRKFCGIRKG</sequence>
<feature type="domain" description="Polysaccharide chain length determinant N-terminal" evidence="8">
    <location>
        <begin position="10"/>
        <end position="98"/>
    </location>
</feature>
<dbReference type="PANTHER" id="PTHR32309:SF13">
    <property type="entry name" value="FERRIC ENTEROBACTIN TRANSPORT PROTEIN FEPE"/>
    <property type="match status" value="1"/>
</dbReference>
<feature type="transmembrane region" description="Helical" evidence="7">
    <location>
        <begin position="179"/>
        <end position="200"/>
    </location>
</feature>
<dbReference type="Pfam" id="PF02706">
    <property type="entry name" value="Wzz"/>
    <property type="match status" value="1"/>
</dbReference>
<comment type="caution">
    <text evidence="9">The sequence shown here is derived from an EMBL/GenBank/DDBJ whole genome shotgun (WGS) entry which is preliminary data.</text>
</comment>
<dbReference type="Proteomes" id="UP000606720">
    <property type="component" value="Unassembled WGS sequence"/>
</dbReference>
<dbReference type="GO" id="GO:0005886">
    <property type="term" value="C:plasma membrane"/>
    <property type="evidence" value="ECO:0007669"/>
    <property type="project" value="UniProtKB-SubCell"/>
</dbReference>
<evidence type="ECO:0000256" key="6">
    <source>
        <dbReference type="ARBA" id="ARBA00023136"/>
    </source>
</evidence>
<accession>A0A923RWG9</accession>
<comment type="similarity">
    <text evidence="2">Belongs to the CpsC/CapA family.</text>
</comment>
<evidence type="ECO:0000256" key="2">
    <source>
        <dbReference type="ARBA" id="ARBA00006683"/>
    </source>
</evidence>
<keyword evidence="6 7" id="KW-0472">Membrane</keyword>
<evidence type="ECO:0000313" key="10">
    <source>
        <dbReference type="Proteomes" id="UP000606720"/>
    </source>
</evidence>
<keyword evidence="5 7" id="KW-1133">Transmembrane helix</keyword>
<dbReference type="InterPro" id="IPR050445">
    <property type="entry name" value="Bact_polysacc_biosynth/exp"/>
</dbReference>
<gene>
    <name evidence="9" type="ORF">H8S17_13765</name>
</gene>
<dbReference type="AlphaFoldDB" id="A0A923RWG9"/>
<organism evidence="9 10">
    <name type="scientific">Roseburia zhanii</name>
    <dbReference type="NCBI Taxonomy" id="2763064"/>
    <lineage>
        <taxon>Bacteria</taxon>
        <taxon>Bacillati</taxon>
        <taxon>Bacillota</taxon>
        <taxon>Clostridia</taxon>
        <taxon>Lachnospirales</taxon>
        <taxon>Lachnospiraceae</taxon>
        <taxon>Roseburia</taxon>
    </lineage>
</organism>
<feature type="transmembrane region" description="Helical" evidence="7">
    <location>
        <begin position="26"/>
        <end position="46"/>
    </location>
</feature>
<evidence type="ECO:0000259" key="8">
    <source>
        <dbReference type="Pfam" id="PF02706"/>
    </source>
</evidence>
<dbReference type="InterPro" id="IPR003856">
    <property type="entry name" value="LPS_length_determ_N"/>
</dbReference>
<name>A0A923RWG9_9FIRM</name>
<evidence type="ECO:0000256" key="5">
    <source>
        <dbReference type="ARBA" id="ARBA00022989"/>
    </source>
</evidence>
<dbReference type="EMBL" id="JACOPH010000016">
    <property type="protein sequence ID" value="MBC5715254.1"/>
    <property type="molecule type" value="Genomic_DNA"/>
</dbReference>
<keyword evidence="4 7" id="KW-0812">Transmembrane</keyword>
<evidence type="ECO:0000256" key="1">
    <source>
        <dbReference type="ARBA" id="ARBA00004651"/>
    </source>
</evidence>
<reference evidence="9" key="1">
    <citation type="submission" date="2020-08" db="EMBL/GenBank/DDBJ databases">
        <title>Genome public.</title>
        <authorList>
            <person name="Liu C."/>
            <person name="Sun Q."/>
        </authorList>
    </citation>
    <scope>NUCLEOTIDE SEQUENCE</scope>
    <source>
        <strain evidence="9">BX1005</strain>
    </source>
</reference>
<evidence type="ECO:0000256" key="3">
    <source>
        <dbReference type="ARBA" id="ARBA00022475"/>
    </source>
</evidence>
<protein>
    <submittedName>
        <fullName evidence="9">Polysaccharide export protein</fullName>
    </submittedName>
</protein>
<evidence type="ECO:0000256" key="4">
    <source>
        <dbReference type="ARBA" id="ARBA00022692"/>
    </source>
</evidence>
<proteinExistence type="inferred from homology"/>
<evidence type="ECO:0000313" key="9">
    <source>
        <dbReference type="EMBL" id="MBC5715254.1"/>
    </source>
</evidence>
<dbReference type="GO" id="GO:0004713">
    <property type="term" value="F:protein tyrosine kinase activity"/>
    <property type="evidence" value="ECO:0007669"/>
    <property type="project" value="TreeGrafter"/>
</dbReference>
<evidence type="ECO:0000256" key="7">
    <source>
        <dbReference type="SAM" id="Phobius"/>
    </source>
</evidence>
<dbReference type="PANTHER" id="PTHR32309">
    <property type="entry name" value="TYROSINE-PROTEIN KINASE"/>
    <property type="match status" value="1"/>
</dbReference>
<keyword evidence="3" id="KW-1003">Cell membrane</keyword>